<proteinExistence type="predicted"/>
<dbReference type="InterPro" id="IPR036188">
    <property type="entry name" value="FAD/NAD-bd_sf"/>
</dbReference>
<keyword evidence="2" id="KW-0274">FAD</keyword>
<feature type="domain" description="FAD-binding" evidence="3">
    <location>
        <begin position="2"/>
        <end position="342"/>
    </location>
</feature>
<dbReference type="SUPFAM" id="SSF54373">
    <property type="entry name" value="FAD-linked reductases, C-terminal domain"/>
    <property type="match status" value="1"/>
</dbReference>
<dbReference type="NCBIfam" id="TIGR02360">
    <property type="entry name" value="pbenz_hydroxyl"/>
    <property type="match status" value="1"/>
</dbReference>
<gene>
    <name evidence="4" type="primary">pobA</name>
    <name evidence="4" type="ORF">ACFO5Q_04445</name>
</gene>
<evidence type="ECO:0000259" key="3">
    <source>
        <dbReference type="Pfam" id="PF01494"/>
    </source>
</evidence>
<evidence type="ECO:0000313" key="4">
    <source>
        <dbReference type="EMBL" id="MFC4347085.1"/>
    </source>
</evidence>
<dbReference type="EMBL" id="JBHSCR010000003">
    <property type="protein sequence ID" value="MFC4347085.1"/>
    <property type="molecule type" value="Genomic_DNA"/>
</dbReference>
<keyword evidence="1" id="KW-0285">Flavoprotein</keyword>
<evidence type="ECO:0000256" key="1">
    <source>
        <dbReference type="ARBA" id="ARBA00022630"/>
    </source>
</evidence>
<dbReference type="PANTHER" id="PTHR43004:SF3">
    <property type="entry name" value="P-HYDROXYBENZOATE HYDROXYLASE"/>
    <property type="match status" value="1"/>
</dbReference>
<dbReference type="Proteomes" id="UP001595776">
    <property type="component" value="Unassembled WGS sequence"/>
</dbReference>
<dbReference type="Gene3D" id="3.30.9.10">
    <property type="entry name" value="D-Amino Acid Oxidase, subunit A, domain 2"/>
    <property type="match status" value="1"/>
</dbReference>
<dbReference type="PRINTS" id="PR00420">
    <property type="entry name" value="RNGMNOXGNASE"/>
</dbReference>
<evidence type="ECO:0000313" key="5">
    <source>
        <dbReference type="Proteomes" id="UP001595776"/>
    </source>
</evidence>
<dbReference type="InterPro" id="IPR012733">
    <property type="entry name" value="HB_mOase"/>
</dbReference>
<name>A0ABV8U8A3_9PROT</name>
<keyword evidence="5" id="KW-1185">Reference proteome</keyword>
<dbReference type="SUPFAM" id="SSF51905">
    <property type="entry name" value="FAD/NAD(P)-binding domain"/>
    <property type="match status" value="1"/>
</dbReference>
<dbReference type="Gene3D" id="3.50.50.60">
    <property type="entry name" value="FAD/NAD(P)-binding domain"/>
    <property type="match status" value="1"/>
</dbReference>
<reference evidence="5" key="1">
    <citation type="journal article" date="2019" name="Int. J. Syst. Evol. Microbiol.">
        <title>The Global Catalogue of Microorganisms (GCM) 10K type strain sequencing project: providing services to taxonomists for standard genome sequencing and annotation.</title>
        <authorList>
            <consortium name="The Broad Institute Genomics Platform"/>
            <consortium name="The Broad Institute Genome Sequencing Center for Infectious Disease"/>
            <person name="Wu L."/>
            <person name="Ma J."/>
        </authorList>
    </citation>
    <scope>NUCLEOTIDE SEQUENCE [LARGE SCALE GENOMIC DNA]</scope>
    <source>
        <strain evidence="5">CGMCC 1.15304</strain>
    </source>
</reference>
<keyword evidence="4" id="KW-0560">Oxidoreductase</keyword>
<dbReference type="Pfam" id="PF01494">
    <property type="entry name" value="FAD_binding_3"/>
    <property type="match status" value="1"/>
</dbReference>
<protein>
    <submittedName>
        <fullName evidence="4">4-hydroxybenzoate 3-monooxygenase</fullName>
        <ecNumber evidence="4">1.14.13.2</ecNumber>
    </submittedName>
</protein>
<dbReference type="NCBIfam" id="NF006091">
    <property type="entry name" value="PRK08243.1"/>
    <property type="match status" value="1"/>
</dbReference>
<comment type="caution">
    <text evidence="4">The sequence shown here is derived from an EMBL/GenBank/DDBJ whole genome shotgun (WGS) entry which is preliminary data.</text>
</comment>
<dbReference type="InterPro" id="IPR002938">
    <property type="entry name" value="FAD-bd"/>
</dbReference>
<dbReference type="PANTHER" id="PTHR43004">
    <property type="entry name" value="TRK SYSTEM POTASSIUM UPTAKE PROTEIN"/>
    <property type="match status" value="1"/>
</dbReference>
<dbReference type="RefSeq" id="WP_068151199.1">
    <property type="nucleotide sequence ID" value="NZ_JBHSCR010000003.1"/>
</dbReference>
<dbReference type="EC" id="1.14.13.2" evidence="4"/>
<dbReference type="GO" id="GO:0018659">
    <property type="term" value="F:4-hydroxybenzoate 3-monooxygenase activity"/>
    <property type="evidence" value="ECO:0007669"/>
    <property type="project" value="UniProtKB-EC"/>
</dbReference>
<dbReference type="InterPro" id="IPR050641">
    <property type="entry name" value="RIFMO-like"/>
</dbReference>
<evidence type="ECO:0000256" key="2">
    <source>
        <dbReference type="ARBA" id="ARBA00022827"/>
    </source>
</evidence>
<accession>A0ABV8U8A3</accession>
<sequence length="389" mass="42747">MKTDVAIIGAGPAGLLLGHSLRKAGINAVVLEHRSAERVLSRIRAGILEQVSVSLMDELGLGERMHAEGLPHDGFLLADGERNIRIDLKGLTGQSVMVYGQTELTKDLMDAAPERGLDIIYEAEGVELHDVNSDSPYVTYTKGGKEERLDARFIAGCDGFHGPSRKAFPKDFGVEHEKVYPFGWLGILADVPPCNEELIYASHENGFALASMRSKTRSRYYIQIPLTETLEDWPDDKLWDELAVRLGPEAAANITRGPAIEKSIAPLRSFVFDQLRYGSLFLAGDAAHVVPPTGAKGLNLASSDVAYLSRALIQHFKNGDDSGIDSYSETALARIWKSERFSWSLTMLMHRFPDAGGFDRRMQVAELDYIAQSKAAQTSIAENYIGLPL</sequence>
<organism evidence="4 5">
    <name type="scientific">Kordiimonas lipolytica</name>
    <dbReference type="NCBI Taxonomy" id="1662421"/>
    <lineage>
        <taxon>Bacteria</taxon>
        <taxon>Pseudomonadati</taxon>
        <taxon>Pseudomonadota</taxon>
        <taxon>Alphaproteobacteria</taxon>
        <taxon>Kordiimonadales</taxon>
        <taxon>Kordiimonadaceae</taxon>
        <taxon>Kordiimonas</taxon>
    </lineage>
</organism>